<gene>
    <name evidence="1" type="ORF">SCHPADRAFT_897290</name>
</gene>
<dbReference type="AlphaFoldDB" id="A0A0H2QYN8"/>
<accession>A0A0H2QYN8</accession>
<sequence length="258" mass="29522">DPSLDLVWSDLELEDFEHIFAILAPLEPLYIPEQPPNAVTRVRFSRRLSHLDWKRFIPYASRVKLVDCFYRDGGGYGILDESAYADLLLTKPLASPLFPRARQLYVDGRFMPYSSWFQVFVSLLHEDLQSLSLYAFEDAVDEVRDFLGEAVWRSPNIVKLYIEGTFGALDRNIGDSLSSSIAKLHRLTTVPRSLAFLLSGKLRRTRGMRRRTAAGSTSAVIKSFGIRRSLFSVETFHPQKFKFIVFCHKTSHTLNITV</sequence>
<proteinExistence type="predicted"/>
<keyword evidence="2" id="KW-1185">Reference proteome</keyword>
<evidence type="ECO:0008006" key="3">
    <source>
        <dbReference type="Google" id="ProtNLM"/>
    </source>
</evidence>
<feature type="non-terminal residue" evidence="1">
    <location>
        <position position="1"/>
    </location>
</feature>
<dbReference type="InParanoid" id="A0A0H2QYN8"/>
<dbReference type="Proteomes" id="UP000053477">
    <property type="component" value="Unassembled WGS sequence"/>
</dbReference>
<organism evidence="1 2">
    <name type="scientific">Schizopora paradoxa</name>
    <dbReference type="NCBI Taxonomy" id="27342"/>
    <lineage>
        <taxon>Eukaryota</taxon>
        <taxon>Fungi</taxon>
        <taxon>Dikarya</taxon>
        <taxon>Basidiomycota</taxon>
        <taxon>Agaricomycotina</taxon>
        <taxon>Agaricomycetes</taxon>
        <taxon>Hymenochaetales</taxon>
        <taxon>Schizoporaceae</taxon>
        <taxon>Schizopora</taxon>
    </lineage>
</organism>
<evidence type="ECO:0000313" key="1">
    <source>
        <dbReference type="EMBL" id="KLO04097.1"/>
    </source>
</evidence>
<name>A0A0H2QYN8_9AGAM</name>
<dbReference type="OrthoDB" id="2447803at2759"/>
<reference evidence="1 2" key="1">
    <citation type="submission" date="2015-04" db="EMBL/GenBank/DDBJ databases">
        <title>Complete genome sequence of Schizopora paradoxa KUC8140, a cosmopolitan wood degrader in East Asia.</title>
        <authorList>
            <consortium name="DOE Joint Genome Institute"/>
            <person name="Min B."/>
            <person name="Park H."/>
            <person name="Jang Y."/>
            <person name="Kim J.-J."/>
            <person name="Kim K.H."/>
            <person name="Pangilinan J."/>
            <person name="Lipzen A."/>
            <person name="Riley R."/>
            <person name="Grigoriev I.V."/>
            <person name="Spatafora J.W."/>
            <person name="Choi I.-G."/>
        </authorList>
    </citation>
    <scope>NUCLEOTIDE SEQUENCE [LARGE SCALE GENOMIC DNA]</scope>
    <source>
        <strain evidence="1 2">KUC8140</strain>
    </source>
</reference>
<protein>
    <recommendedName>
        <fullName evidence="3">F-box domain-containing protein</fullName>
    </recommendedName>
</protein>
<evidence type="ECO:0000313" key="2">
    <source>
        <dbReference type="Proteomes" id="UP000053477"/>
    </source>
</evidence>
<dbReference type="EMBL" id="KQ086712">
    <property type="protein sequence ID" value="KLO04097.1"/>
    <property type="molecule type" value="Genomic_DNA"/>
</dbReference>